<gene>
    <name evidence="2" type="ORF">GQ55_9G258600</name>
</gene>
<dbReference type="EMBL" id="CM009757">
    <property type="protein sequence ID" value="PUZ39120.1"/>
    <property type="molecule type" value="Genomic_DNA"/>
</dbReference>
<sequence length="137" mass="15325">MGAKRIVTLPPCAALVALAAPSVRHLLLLPRSAPGTRPCPSPVPRGQAFPSWAAACQGGGARSWQEMEEPPLRFFRDIFPENHADLSWVPDRMDPNSSYRLAIRCYTNKNYHFCFCTKPYDKKYVKKVAAAKSIYTN</sequence>
<keyword evidence="1" id="KW-0732">Signal</keyword>
<protein>
    <submittedName>
        <fullName evidence="2">Uncharacterized protein</fullName>
    </submittedName>
</protein>
<name>A0A2T7C6Z7_9POAL</name>
<accession>A0A2T7C6Z7</accession>
<keyword evidence="3" id="KW-1185">Reference proteome</keyword>
<feature type="signal peptide" evidence="1">
    <location>
        <begin position="1"/>
        <end position="19"/>
    </location>
</feature>
<evidence type="ECO:0000313" key="3">
    <source>
        <dbReference type="Proteomes" id="UP000244336"/>
    </source>
</evidence>
<proteinExistence type="predicted"/>
<evidence type="ECO:0000256" key="1">
    <source>
        <dbReference type="SAM" id="SignalP"/>
    </source>
</evidence>
<evidence type="ECO:0000313" key="2">
    <source>
        <dbReference type="EMBL" id="PUZ39120.1"/>
    </source>
</evidence>
<reference evidence="2 3" key="1">
    <citation type="submission" date="2018-04" db="EMBL/GenBank/DDBJ databases">
        <title>WGS assembly of Panicum hallii var. hallii HAL2.</title>
        <authorList>
            <person name="Lovell J."/>
            <person name="Jenkins J."/>
            <person name="Lowry D."/>
            <person name="Mamidi S."/>
            <person name="Sreedasyam A."/>
            <person name="Weng X."/>
            <person name="Barry K."/>
            <person name="Bonette J."/>
            <person name="Campitelli B."/>
            <person name="Daum C."/>
            <person name="Gordon S."/>
            <person name="Gould B."/>
            <person name="Lipzen A."/>
            <person name="MacQueen A."/>
            <person name="Palacio-Mejia J."/>
            <person name="Plott C."/>
            <person name="Shakirov E."/>
            <person name="Shu S."/>
            <person name="Yoshinaga Y."/>
            <person name="Zane M."/>
            <person name="Rokhsar D."/>
            <person name="Grimwood J."/>
            <person name="Schmutz J."/>
            <person name="Juenger T."/>
        </authorList>
    </citation>
    <scope>NUCLEOTIDE SEQUENCE [LARGE SCALE GENOMIC DNA]</scope>
    <source>
        <strain evidence="3">cv. HAL2</strain>
    </source>
</reference>
<feature type="chain" id="PRO_5015748562" evidence="1">
    <location>
        <begin position="20"/>
        <end position="137"/>
    </location>
</feature>
<dbReference type="OrthoDB" id="717378at2759"/>
<dbReference type="Gramene" id="PUZ39120">
    <property type="protein sequence ID" value="PUZ39120"/>
    <property type="gene ID" value="GQ55_9G258600"/>
</dbReference>
<organism evidence="2 3">
    <name type="scientific">Panicum hallii var. hallii</name>
    <dbReference type="NCBI Taxonomy" id="1504633"/>
    <lineage>
        <taxon>Eukaryota</taxon>
        <taxon>Viridiplantae</taxon>
        <taxon>Streptophyta</taxon>
        <taxon>Embryophyta</taxon>
        <taxon>Tracheophyta</taxon>
        <taxon>Spermatophyta</taxon>
        <taxon>Magnoliopsida</taxon>
        <taxon>Liliopsida</taxon>
        <taxon>Poales</taxon>
        <taxon>Poaceae</taxon>
        <taxon>PACMAD clade</taxon>
        <taxon>Panicoideae</taxon>
        <taxon>Panicodae</taxon>
        <taxon>Paniceae</taxon>
        <taxon>Panicinae</taxon>
        <taxon>Panicum</taxon>
        <taxon>Panicum sect. Panicum</taxon>
    </lineage>
</organism>
<dbReference type="Proteomes" id="UP000244336">
    <property type="component" value="Chromosome 9"/>
</dbReference>
<dbReference type="AlphaFoldDB" id="A0A2T7C6Z7"/>